<feature type="compositionally biased region" description="Basic and acidic residues" evidence="1">
    <location>
        <begin position="545"/>
        <end position="562"/>
    </location>
</feature>
<dbReference type="Gene3D" id="1.20.58.2220">
    <property type="entry name" value="Formin, FH2 domain"/>
    <property type="match status" value="1"/>
</dbReference>
<dbReference type="AlphaFoldDB" id="A0A9D3QA64"/>
<dbReference type="SMART" id="SM00498">
    <property type="entry name" value="FH2"/>
    <property type="match status" value="1"/>
</dbReference>
<sequence length="773" mass="86260">MRNFNWEAIPRQSVLGKSNVWTAQRPLEDFELDTKRIEELFSNSEQCHPPKDATSRKSVRGLPPTAQGAEVVAILNSKKSMNIGIFLKQFKRPTKDMVEDIRQGNLMKFGTGKLKELTKHLPEEGEVKKLLAFSGNLRHLCEADLFMVMLVKVPSYEARLHSLVLREEFSPLIEEIKQSIAVMTTAAKELLNCDDLHSIIHLVLKAGNYMNAGGYAGSAIGFRMTSLLKLVDTKANKPGMNLMHYVAMQAQEIDATLLKFPDQLQHIGAAARIQKVEVEMDFQREVEKVRKAKADASKEPDLQSQMESFLRRAESRLAGIEVSLQALNSVSHSVAEFYCEDPGAFKLEECCSIFHSFCEKFMRAVQENREREMAEAKRRQRERLQNAAKRRSVATCSTLDRDKDMEGVALESVLQGFLTTRGSRRKAGVPAPMGGSLTELATERTSSGEEETTGREVVRRRYSRAVEKHMNGWNSAQDLTGSCKQGEALPHKREDRRRSTGQERVPTVNEKQTPKGRDWRRSTCNFPSSAQTTASLVEEEEEEEEKGKENEEEVQKIREVTRRVLRYQSSRDSLLPGDSTADGSGQPSGAATSARKLDEPEEGFKQQPGREGQPRTILSPRLPPKTTPTGPNRRHTLSAPLTASPSDREASPVPAPPRVSPPPLAVIGKMKSLDSCLPSPPVEPQDQNTRTSSSLPDYPTQRTPSRGPTARPAPQEAGDPPPSFRLGDLFHRRSSQGSVRAARLERQGSSAFVSFFKRLGEKNSRSINEDLHS</sequence>
<evidence type="ECO:0000259" key="2">
    <source>
        <dbReference type="PROSITE" id="PS51444"/>
    </source>
</evidence>
<reference evidence="3" key="1">
    <citation type="submission" date="2021-01" db="EMBL/GenBank/DDBJ databases">
        <authorList>
            <person name="Zahm M."/>
            <person name="Roques C."/>
            <person name="Cabau C."/>
            <person name="Klopp C."/>
            <person name="Donnadieu C."/>
            <person name="Jouanno E."/>
            <person name="Lampietro C."/>
            <person name="Louis A."/>
            <person name="Herpin A."/>
            <person name="Echchiki A."/>
            <person name="Berthelot C."/>
            <person name="Parey E."/>
            <person name="Roest-Crollius H."/>
            <person name="Braasch I."/>
            <person name="Postlethwait J."/>
            <person name="Bobe J."/>
            <person name="Montfort J."/>
            <person name="Bouchez O."/>
            <person name="Begum T."/>
            <person name="Mejri S."/>
            <person name="Adams A."/>
            <person name="Chen W.-J."/>
            <person name="Guiguen Y."/>
        </authorList>
    </citation>
    <scope>NUCLEOTIDE SEQUENCE</scope>
    <source>
        <strain evidence="3">YG-15Mar2019-1</strain>
        <tissue evidence="3">Brain</tissue>
    </source>
</reference>
<accession>A0A9D3QA64</accession>
<evidence type="ECO:0000313" key="4">
    <source>
        <dbReference type="Proteomes" id="UP001046870"/>
    </source>
</evidence>
<proteinExistence type="predicted"/>
<dbReference type="InterPro" id="IPR015425">
    <property type="entry name" value="FH2_Formin"/>
</dbReference>
<feature type="compositionally biased region" description="Basic and acidic residues" evidence="1">
    <location>
        <begin position="595"/>
        <end position="604"/>
    </location>
</feature>
<feature type="compositionally biased region" description="Polar residues" evidence="1">
    <location>
        <begin position="522"/>
        <end position="535"/>
    </location>
</feature>
<dbReference type="SUPFAM" id="SSF101447">
    <property type="entry name" value="Formin homology 2 domain (FH2 domain)"/>
    <property type="match status" value="1"/>
</dbReference>
<comment type="caution">
    <text evidence="3">The sequence shown here is derived from an EMBL/GenBank/DDBJ whole genome shotgun (WGS) entry which is preliminary data.</text>
</comment>
<feature type="compositionally biased region" description="Polar residues" evidence="1">
    <location>
        <begin position="581"/>
        <end position="591"/>
    </location>
</feature>
<feature type="domain" description="FH2" evidence="2">
    <location>
        <begin position="1"/>
        <end position="387"/>
    </location>
</feature>
<dbReference type="PANTHER" id="PTHR46345">
    <property type="entry name" value="INVERTED FORMIN-2"/>
    <property type="match status" value="1"/>
</dbReference>
<dbReference type="InterPro" id="IPR042201">
    <property type="entry name" value="FH2_Formin_sf"/>
</dbReference>
<dbReference type="Pfam" id="PF02181">
    <property type="entry name" value="FH2"/>
    <property type="match status" value="1"/>
</dbReference>
<feature type="compositionally biased region" description="Basic and acidic residues" evidence="1">
    <location>
        <begin position="489"/>
        <end position="501"/>
    </location>
</feature>
<protein>
    <recommendedName>
        <fullName evidence="2">FH2 domain-containing protein</fullName>
    </recommendedName>
</protein>
<evidence type="ECO:0000313" key="3">
    <source>
        <dbReference type="EMBL" id="KAG7484453.1"/>
    </source>
</evidence>
<evidence type="ECO:0000256" key="1">
    <source>
        <dbReference type="SAM" id="MobiDB-lite"/>
    </source>
</evidence>
<dbReference type="PANTHER" id="PTHR46345:SF7">
    <property type="entry name" value="FH2 DOMAIN CONTAINING 3-RELATED"/>
    <property type="match status" value="1"/>
</dbReference>
<feature type="compositionally biased region" description="Pro residues" evidence="1">
    <location>
        <begin position="653"/>
        <end position="664"/>
    </location>
</feature>
<dbReference type="OrthoDB" id="26518at2759"/>
<feature type="compositionally biased region" description="Polar residues" evidence="1">
    <location>
        <begin position="472"/>
        <end position="483"/>
    </location>
</feature>
<gene>
    <name evidence="3" type="ORF">MATL_G00049520</name>
</gene>
<keyword evidence="4" id="KW-1185">Reference proteome</keyword>
<feature type="compositionally biased region" description="Polar residues" evidence="1">
    <location>
        <begin position="685"/>
        <end position="706"/>
    </location>
</feature>
<organism evidence="3 4">
    <name type="scientific">Megalops atlanticus</name>
    <name type="common">Tarpon</name>
    <name type="synonym">Clupea gigantea</name>
    <dbReference type="NCBI Taxonomy" id="7932"/>
    <lineage>
        <taxon>Eukaryota</taxon>
        <taxon>Metazoa</taxon>
        <taxon>Chordata</taxon>
        <taxon>Craniata</taxon>
        <taxon>Vertebrata</taxon>
        <taxon>Euteleostomi</taxon>
        <taxon>Actinopterygii</taxon>
        <taxon>Neopterygii</taxon>
        <taxon>Teleostei</taxon>
        <taxon>Elopiformes</taxon>
        <taxon>Megalopidae</taxon>
        <taxon>Megalops</taxon>
    </lineage>
</organism>
<feature type="region of interest" description="Disordered" evidence="1">
    <location>
        <begin position="472"/>
        <end position="747"/>
    </location>
</feature>
<name>A0A9D3QA64_MEGAT</name>
<dbReference type="PROSITE" id="PS51444">
    <property type="entry name" value="FH2"/>
    <property type="match status" value="1"/>
</dbReference>
<feature type="region of interest" description="Disordered" evidence="1">
    <location>
        <begin position="424"/>
        <end position="458"/>
    </location>
</feature>
<feature type="compositionally biased region" description="Basic and acidic residues" evidence="1">
    <location>
        <begin position="512"/>
        <end position="521"/>
    </location>
</feature>
<dbReference type="Proteomes" id="UP001046870">
    <property type="component" value="Chromosome 3"/>
</dbReference>
<dbReference type="EMBL" id="JAFDVH010000003">
    <property type="protein sequence ID" value="KAG7484453.1"/>
    <property type="molecule type" value="Genomic_DNA"/>
</dbReference>